<proteinExistence type="predicted"/>
<organism evidence="1 2">
    <name type="scientific">Rathayibacter festucae DSM 15932</name>
    <dbReference type="NCBI Taxonomy" id="1328866"/>
    <lineage>
        <taxon>Bacteria</taxon>
        <taxon>Bacillati</taxon>
        <taxon>Actinomycetota</taxon>
        <taxon>Actinomycetes</taxon>
        <taxon>Micrococcales</taxon>
        <taxon>Microbacteriaceae</taxon>
        <taxon>Rathayibacter</taxon>
    </lineage>
</organism>
<name>A0A3T0SYN2_9MICO</name>
<dbReference type="KEGG" id="rfs:C1I64_04650"/>
<reference evidence="1 2" key="1">
    <citation type="submission" date="2018-03" db="EMBL/GenBank/DDBJ databases">
        <title>Bacteriophage NCPPB3778 and a type I-E CRISPR drive the evolution of the US Biological Select Agent, Rathayibacter toxicus.</title>
        <authorList>
            <person name="Davis E.W.II."/>
            <person name="Tabima J.F."/>
            <person name="Weisberg A.J."/>
            <person name="Dantas Lopes L."/>
            <person name="Wiseman M.S."/>
            <person name="Wiseman M.S."/>
            <person name="Pupko T."/>
            <person name="Belcher M.S."/>
            <person name="Sechler A.J."/>
            <person name="Tancos M.A."/>
            <person name="Schroeder B.K."/>
            <person name="Murray T.D."/>
            <person name="Luster D.G."/>
            <person name="Schneider W.L."/>
            <person name="Rogers E."/>
            <person name="Andreote F.D."/>
            <person name="Grunwald N.J."/>
            <person name="Putnam M.L."/>
            <person name="Chang J.H."/>
        </authorList>
    </citation>
    <scope>NUCLEOTIDE SEQUENCE [LARGE SCALE GENOMIC DNA]</scope>
    <source>
        <strain evidence="1 2">DSM 15932</strain>
    </source>
</reference>
<dbReference type="EMBL" id="CP028137">
    <property type="protein sequence ID" value="AZZ51399.1"/>
    <property type="molecule type" value="Genomic_DNA"/>
</dbReference>
<evidence type="ECO:0000313" key="1">
    <source>
        <dbReference type="EMBL" id="AZZ51399.1"/>
    </source>
</evidence>
<sequence length="102" mass="11189">MGFRQIRVSDLTGAEASEDEIVTIVVRSHPDLDEPKQFDALPIEVKDLKPAANLVSLEIRNGQTTEMVVTLAEFNKLAPNISAVLENADGLKGRRKGYKPNS</sequence>
<dbReference type="Proteomes" id="UP000285317">
    <property type="component" value="Chromosome"/>
</dbReference>
<protein>
    <submittedName>
        <fullName evidence="1">Uncharacterized protein</fullName>
    </submittedName>
</protein>
<dbReference type="AlphaFoldDB" id="A0A3T0SYN2"/>
<dbReference type="RefSeq" id="WP_127886350.1">
    <property type="nucleotide sequence ID" value="NZ_CP028137.1"/>
</dbReference>
<accession>A0A3T0SYN2</accession>
<evidence type="ECO:0000313" key="2">
    <source>
        <dbReference type="Proteomes" id="UP000285317"/>
    </source>
</evidence>
<gene>
    <name evidence="1" type="ORF">C1I64_04650</name>
</gene>